<protein>
    <recommendedName>
        <fullName evidence="3">OmpA-like domain-containing protein</fullName>
    </recommendedName>
</protein>
<reference evidence="1" key="1">
    <citation type="submission" date="2019-11" db="EMBL/GenBank/DDBJ databases">
        <title>Microbial mats filling the niche in hypersaline microbial mats.</title>
        <authorList>
            <person name="Wong H.L."/>
            <person name="Macleod F.I."/>
            <person name="White R.A. III"/>
            <person name="Burns B.P."/>
        </authorList>
    </citation>
    <scope>NUCLEOTIDE SEQUENCE</scope>
    <source>
        <strain evidence="1">Rbin_158</strain>
    </source>
</reference>
<dbReference type="Proteomes" id="UP000649604">
    <property type="component" value="Unassembled WGS sequence"/>
</dbReference>
<name>A0A9D5Q7C4_9BACT</name>
<evidence type="ECO:0008006" key="3">
    <source>
        <dbReference type="Google" id="ProtNLM"/>
    </source>
</evidence>
<dbReference type="Gene3D" id="3.30.1330.60">
    <property type="entry name" value="OmpA-like domain"/>
    <property type="match status" value="1"/>
</dbReference>
<dbReference type="EMBL" id="WJJP01000626">
    <property type="protein sequence ID" value="MBD3326730.1"/>
    <property type="molecule type" value="Genomic_DNA"/>
</dbReference>
<gene>
    <name evidence="1" type="ORF">GF339_19255</name>
</gene>
<dbReference type="PROSITE" id="PS51257">
    <property type="entry name" value="PROKAR_LIPOPROTEIN"/>
    <property type="match status" value="1"/>
</dbReference>
<organism evidence="1 2">
    <name type="scientific">candidate division KSB3 bacterium</name>
    <dbReference type="NCBI Taxonomy" id="2044937"/>
    <lineage>
        <taxon>Bacteria</taxon>
        <taxon>candidate division KSB3</taxon>
    </lineage>
</organism>
<evidence type="ECO:0000313" key="2">
    <source>
        <dbReference type="Proteomes" id="UP000649604"/>
    </source>
</evidence>
<accession>A0A9D5Q7C4</accession>
<sequence>MQHRIWWPSVMCFLIGGLLVFGGCAPAPQSSQKFTLTETTRKVDEARDHYTYVVRIVPDKPPYAPQFDAAHTWLITAEDALKIDQRVEAVTAAGKSLDASREILQHYYSGDILPGASQAKATIQTILEHDPDDPIRDFLPVLDQMEATAAQTDQGQRAVTIDQIRDDIRQFNQIQSILETRGDMNVTLETDISFAKGEYRLSEAGKAFLQTFVETIIASHNERLRQYPGHTMIIKIKVVGYTDELGFREGTDLVKTLLKQGPAPVPDHEPERRRVLNQRLSELRATTIGSYLETLLQQTSQTEVAPAIDAEMIGRGETIPPEISPPYPVSDPRRRICNVYTYVFGREPGAGP</sequence>
<comment type="caution">
    <text evidence="1">The sequence shown here is derived from an EMBL/GenBank/DDBJ whole genome shotgun (WGS) entry which is preliminary data.</text>
</comment>
<dbReference type="SUPFAM" id="SSF103088">
    <property type="entry name" value="OmpA-like"/>
    <property type="match status" value="1"/>
</dbReference>
<dbReference type="InterPro" id="IPR036737">
    <property type="entry name" value="OmpA-like_sf"/>
</dbReference>
<evidence type="ECO:0000313" key="1">
    <source>
        <dbReference type="EMBL" id="MBD3326730.1"/>
    </source>
</evidence>
<dbReference type="AlphaFoldDB" id="A0A9D5Q7C4"/>
<proteinExistence type="predicted"/>